<dbReference type="CDD" id="cd00120">
    <property type="entry name" value="MADS"/>
    <property type="match status" value="1"/>
</dbReference>
<evidence type="ECO:0000256" key="1">
    <source>
        <dbReference type="ARBA" id="ARBA00004123"/>
    </source>
</evidence>
<feature type="domain" description="MADS-box" evidence="7">
    <location>
        <begin position="1"/>
        <end position="53"/>
    </location>
</feature>
<organism evidence="8 9">
    <name type="scientific">Tetracentron sinense</name>
    <name type="common">Spur-leaf</name>
    <dbReference type="NCBI Taxonomy" id="13715"/>
    <lineage>
        <taxon>Eukaryota</taxon>
        <taxon>Viridiplantae</taxon>
        <taxon>Streptophyta</taxon>
        <taxon>Embryophyta</taxon>
        <taxon>Tracheophyta</taxon>
        <taxon>Spermatophyta</taxon>
        <taxon>Magnoliopsida</taxon>
        <taxon>Trochodendrales</taxon>
        <taxon>Trochodendraceae</taxon>
        <taxon>Tetracentron</taxon>
    </lineage>
</organism>
<dbReference type="PANTHER" id="PTHR11945">
    <property type="entry name" value="MADS BOX PROTEIN"/>
    <property type="match status" value="1"/>
</dbReference>
<reference evidence="8 9" key="1">
    <citation type="submission" date="2020-04" db="EMBL/GenBank/DDBJ databases">
        <title>Plant Genome Project.</title>
        <authorList>
            <person name="Zhang R.-G."/>
        </authorList>
    </citation>
    <scope>NUCLEOTIDE SEQUENCE [LARGE SCALE GENOMIC DNA]</scope>
    <source>
        <strain evidence="8">YNK0</strain>
        <tissue evidence="8">Leaf</tissue>
    </source>
</reference>
<keyword evidence="4" id="KW-0804">Transcription</keyword>
<keyword evidence="5" id="KW-0539">Nucleus</keyword>
<dbReference type="GO" id="GO:0046983">
    <property type="term" value="F:protein dimerization activity"/>
    <property type="evidence" value="ECO:0007669"/>
    <property type="project" value="InterPro"/>
</dbReference>
<dbReference type="AlphaFoldDB" id="A0A834Z608"/>
<keyword evidence="9" id="KW-1185">Reference proteome</keyword>
<gene>
    <name evidence="8" type="ORF">HHK36_014393</name>
</gene>
<evidence type="ECO:0000259" key="7">
    <source>
        <dbReference type="PROSITE" id="PS50066"/>
    </source>
</evidence>
<dbReference type="Pfam" id="PF00319">
    <property type="entry name" value="SRF-TF"/>
    <property type="match status" value="1"/>
</dbReference>
<comment type="subcellular location">
    <subcellularLocation>
        <location evidence="1">Nucleus</location>
    </subcellularLocation>
</comment>
<dbReference type="PANTHER" id="PTHR11945:SF821">
    <property type="entry name" value="AGAMOUS-LIKE 57"/>
    <property type="match status" value="1"/>
</dbReference>
<keyword evidence="3" id="KW-0238">DNA-binding</keyword>
<keyword evidence="2" id="KW-0805">Transcription regulation</keyword>
<evidence type="ECO:0000256" key="2">
    <source>
        <dbReference type="ARBA" id="ARBA00023015"/>
    </source>
</evidence>
<dbReference type="PRINTS" id="PR00404">
    <property type="entry name" value="MADSDOMAIN"/>
</dbReference>
<sequence length="240" mass="27380">MGRKKMPIQKLDTENARRVTYSKRRPGLLKKARDLSILCDTDLALVMFSPTEKPTLCLGHNNTLSSVVEKLSHMTFEERVKKQADSVESLMKMYKKDDQEVDPKRFSLEENDKLEELKEELKELQEELAEKNEKLRKWLNPDDIDDPVVIQDMDDKLVEYLKRLELRKASRNQWTPGSSVVQHKPHGNPNMGLAQRDIGGEDRFHESICAQNENAGGQGLEGNPEALTGLISRSPLITGE</sequence>
<dbReference type="InterPro" id="IPR002100">
    <property type="entry name" value="TF_MADSbox"/>
</dbReference>
<evidence type="ECO:0000313" key="9">
    <source>
        <dbReference type="Proteomes" id="UP000655225"/>
    </source>
</evidence>
<protein>
    <recommendedName>
        <fullName evidence="7">MADS-box domain-containing protein</fullName>
    </recommendedName>
</protein>
<evidence type="ECO:0000256" key="6">
    <source>
        <dbReference type="SAM" id="Coils"/>
    </source>
</evidence>
<comment type="caution">
    <text evidence="8">The sequence shown here is derived from an EMBL/GenBank/DDBJ whole genome shotgun (WGS) entry which is preliminary data.</text>
</comment>
<evidence type="ECO:0000256" key="4">
    <source>
        <dbReference type="ARBA" id="ARBA00023163"/>
    </source>
</evidence>
<dbReference type="OMA" id="SICAQNE"/>
<dbReference type="GO" id="GO:0000981">
    <property type="term" value="F:DNA-binding transcription factor activity, RNA polymerase II-specific"/>
    <property type="evidence" value="ECO:0007669"/>
    <property type="project" value="TreeGrafter"/>
</dbReference>
<dbReference type="SMART" id="SM00432">
    <property type="entry name" value="MADS"/>
    <property type="match status" value="1"/>
</dbReference>
<dbReference type="OrthoDB" id="1898716at2759"/>
<proteinExistence type="predicted"/>
<feature type="coiled-coil region" evidence="6">
    <location>
        <begin position="104"/>
        <end position="141"/>
    </location>
</feature>
<accession>A0A834Z608</accession>
<name>A0A834Z608_TETSI</name>
<dbReference type="Proteomes" id="UP000655225">
    <property type="component" value="Unassembled WGS sequence"/>
</dbReference>
<dbReference type="Gene3D" id="3.40.1810.10">
    <property type="entry name" value="Transcription factor, MADS-box"/>
    <property type="match status" value="1"/>
</dbReference>
<evidence type="ECO:0000256" key="5">
    <source>
        <dbReference type="ARBA" id="ARBA00023242"/>
    </source>
</evidence>
<keyword evidence="6" id="KW-0175">Coiled coil</keyword>
<dbReference type="GO" id="GO:0005634">
    <property type="term" value="C:nucleus"/>
    <property type="evidence" value="ECO:0007669"/>
    <property type="project" value="UniProtKB-SubCell"/>
</dbReference>
<dbReference type="SUPFAM" id="SSF55455">
    <property type="entry name" value="SRF-like"/>
    <property type="match status" value="1"/>
</dbReference>
<dbReference type="EMBL" id="JABCRI010000009">
    <property type="protein sequence ID" value="KAF8401090.1"/>
    <property type="molecule type" value="Genomic_DNA"/>
</dbReference>
<dbReference type="GO" id="GO:0000978">
    <property type="term" value="F:RNA polymerase II cis-regulatory region sequence-specific DNA binding"/>
    <property type="evidence" value="ECO:0007669"/>
    <property type="project" value="TreeGrafter"/>
</dbReference>
<evidence type="ECO:0000313" key="8">
    <source>
        <dbReference type="EMBL" id="KAF8401090.1"/>
    </source>
</evidence>
<evidence type="ECO:0000256" key="3">
    <source>
        <dbReference type="ARBA" id="ARBA00023125"/>
    </source>
</evidence>
<dbReference type="InterPro" id="IPR036879">
    <property type="entry name" value="TF_MADSbox_sf"/>
</dbReference>
<dbReference type="PROSITE" id="PS50066">
    <property type="entry name" value="MADS_BOX_2"/>
    <property type="match status" value="1"/>
</dbReference>